<dbReference type="Proteomes" id="UP001212337">
    <property type="component" value="Unassembled WGS sequence"/>
</dbReference>
<comment type="caution">
    <text evidence="1">The sequence shown here is derived from an EMBL/GenBank/DDBJ whole genome shotgun (WGS) entry which is preliminary data.</text>
</comment>
<reference evidence="1 2" key="1">
    <citation type="submission" date="2023-01" db="EMBL/GenBank/DDBJ databases">
        <title>Effects of deletion of Siderophore biosynthase gene in Pseudomonas fragi on quorum sensing and spoliage ability.</title>
        <authorList>
            <person name="Cui F."/>
            <person name="Wang D."/>
            <person name="Liu J."/>
            <person name="Wang Q."/>
            <person name="Li T."/>
            <person name="Li J."/>
        </authorList>
    </citation>
    <scope>NUCLEOTIDE SEQUENCE [LARGE SCALE GENOMIC DNA]</scope>
    <source>
        <strain evidence="1 2">MS-10</strain>
    </source>
</reference>
<keyword evidence="2" id="KW-1185">Reference proteome</keyword>
<sequence length="183" mass="20896">MSEIAEKVFADRVLGKLYGYPQCCVDFYVGSPPDALRRTKGFPGIRLCAKCRDKELEDVVTDLNSRRICPQPFPMGPTEEDYQNLMSDSRFTTDEQAWLLANKNRVVPPEDPFHQLLLDFHRSMNELNANTEASIAAEPHRENFFQAVRELNGDEMIGVVLNRIHKAMHARVVEQVKAGYLKV</sequence>
<proteinExistence type="predicted"/>
<accession>A0ABT4WQF0</accession>
<evidence type="ECO:0000313" key="1">
    <source>
        <dbReference type="EMBL" id="MDA7022275.1"/>
    </source>
</evidence>
<protein>
    <submittedName>
        <fullName evidence="1">Uncharacterized protein</fullName>
    </submittedName>
</protein>
<organism evidence="1 2">
    <name type="scientific">Pseudomonas fragi</name>
    <dbReference type="NCBI Taxonomy" id="296"/>
    <lineage>
        <taxon>Bacteria</taxon>
        <taxon>Pseudomonadati</taxon>
        <taxon>Pseudomonadota</taxon>
        <taxon>Gammaproteobacteria</taxon>
        <taxon>Pseudomonadales</taxon>
        <taxon>Pseudomonadaceae</taxon>
        <taxon>Pseudomonas</taxon>
    </lineage>
</organism>
<dbReference type="EMBL" id="JAQJVI010000010">
    <property type="protein sequence ID" value="MDA7022275.1"/>
    <property type="molecule type" value="Genomic_DNA"/>
</dbReference>
<gene>
    <name evidence="1" type="ORF">PI499_10310</name>
</gene>
<evidence type="ECO:0000313" key="2">
    <source>
        <dbReference type="Proteomes" id="UP001212337"/>
    </source>
</evidence>
<name>A0ABT4WQF0_PSEFR</name>
<dbReference type="RefSeq" id="WP_271350702.1">
    <property type="nucleotide sequence ID" value="NZ_JAQJVI010000010.1"/>
</dbReference>